<reference evidence="4" key="4">
    <citation type="submission" date="2019-03" db="EMBL/GenBank/DDBJ databases">
        <authorList>
            <person name="Huang Y."/>
        </authorList>
    </citation>
    <scope>NUCLEOTIDE SEQUENCE</scope>
    <source>
        <strain evidence="4">JCM 16608</strain>
    </source>
</reference>
<dbReference type="Proteomes" id="UP000630594">
    <property type="component" value="Unassembled WGS sequence"/>
</dbReference>
<reference evidence="4 5" key="1">
    <citation type="journal article" date="2008" name="Int. J. Syst. Evol. Microbiol.">
        <title>Nocardioides daphniae sp. nov., isolated from Daphnia cucullata (Crustacea: Cladocera).</title>
        <authorList>
            <person name="Toth E.M."/>
            <person name="Keki Z."/>
            <person name="Homonnay Z.G."/>
            <person name="Borsodi A.K."/>
            <person name="Marialigeti K."/>
            <person name="Schumann P."/>
        </authorList>
    </citation>
    <scope>NUCLEOTIDE SEQUENCE [LARGE SCALE GENOMIC DNA]</scope>
    <source>
        <strain evidence="4 5">JCM 16608</strain>
    </source>
</reference>
<dbReference type="GO" id="GO:0016853">
    <property type="term" value="F:isomerase activity"/>
    <property type="evidence" value="ECO:0007669"/>
    <property type="project" value="UniProtKB-KW"/>
</dbReference>
<evidence type="ECO:0000256" key="2">
    <source>
        <dbReference type="RuleBase" id="RU003707"/>
    </source>
</evidence>
<dbReference type="SUPFAM" id="SSF52096">
    <property type="entry name" value="ClpP/crotonase"/>
    <property type="match status" value="1"/>
</dbReference>
<dbReference type="PROSITE" id="PS00166">
    <property type="entry name" value="ENOYL_COA_HYDRATASE"/>
    <property type="match status" value="1"/>
</dbReference>
<dbReference type="Pfam" id="PF00378">
    <property type="entry name" value="ECH_1"/>
    <property type="match status" value="1"/>
</dbReference>
<protein>
    <submittedName>
        <fullName evidence="3">3-hydroxybutyryl-CoA dehydratase</fullName>
    </submittedName>
    <submittedName>
        <fullName evidence="4">Enoyl-CoA hydratase/isomerase family protein</fullName>
    </submittedName>
</protein>
<dbReference type="InterPro" id="IPR018376">
    <property type="entry name" value="Enoyl-CoA_hyd/isom_CS"/>
</dbReference>
<gene>
    <name evidence="3" type="primary">fadB</name>
    <name evidence="4" type="ORF">E2C04_03135</name>
    <name evidence="3" type="ORF">GCM10007231_01580</name>
</gene>
<reference evidence="3" key="5">
    <citation type="submission" date="2024-05" db="EMBL/GenBank/DDBJ databases">
        <authorList>
            <person name="Sun Q."/>
            <person name="Sedlacek I."/>
        </authorList>
    </citation>
    <scope>NUCLEOTIDE SEQUENCE</scope>
    <source>
        <strain evidence="3">CCM 7403</strain>
    </source>
</reference>
<dbReference type="InterPro" id="IPR001753">
    <property type="entry name" value="Enoyl-CoA_hydra/iso"/>
</dbReference>
<dbReference type="Proteomes" id="UP000297025">
    <property type="component" value="Chromosome"/>
</dbReference>
<dbReference type="EMBL" id="CP038462">
    <property type="protein sequence ID" value="QCC76461.1"/>
    <property type="molecule type" value="Genomic_DNA"/>
</dbReference>
<dbReference type="AlphaFoldDB" id="A0A4P7UA31"/>
<dbReference type="KEGG" id="ndp:E2C04_03135"/>
<evidence type="ECO:0000313" key="5">
    <source>
        <dbReference type="Proteomes" id="UP000297025"/>
    </source>
</evidence>
<evidence type="ECO:0000313" key="4">
    <source>
        <dbReference type="EMBL" id="QCC76461.1"/>
    </source>
</evidence>
<sequence length="270" mass="28956">MSTDRSSSRGAALPAHLEGYERFRFESLASGVLVVTMCRPEKLNAMDQQWFAELTRLMRSLGKDDDTHRAVVLTGEGRAFSAGGDIDMFHALDGDVHRVRPHLLRVYEAFHAVEKCAIPVVGAVNGIAFGGGTELTLACDVAYAATSARFSFKEASVGLMPGYGIVRGPDVIGRHRTRLLALSGRTVDAAEAESMGLVARVLPDDELVEAAVGLAEEIAANSPLAVQVGKAFLNRGTEVGYPESVEAIALLFSTPEHRTAVEAFRARRSS</sequence>
<dbReference type="EMBL" id="BMCK01000001">
    <property type="protein sequence ID" value="GGD06561.1"/>
    <property type="molecule type" value="Genomic_DNA"/>
</dbReference>
<reference evidence="6" key="3">
    <citation type="journal article" date="2019" name="Int. J. Syst. Evol. Microbiol.">
        <title>The Global Catalogue of Microorganisms (GCM) 10K type strain sequencing project: providing services to taxonomists for standard genome sequencing and annotation.</title>
        <authorList>
            <consortium name="The Broad Institute Genomics Platform"/>
            <consortium name="The Broad Institute Genome Sequencing Center for Infectious Disease"/>
            <person name="Wu L."/>
            <person name="Ma J."/>
        </authorList>
    </citation>
    <scope>NUCLEOTIDE SEQUENCE [LARGE SCALE GENOMIC DNA]</scope>
    <source>
        <strain evidence="6">CCM 7403</strain>
    </source>
</reference>
<evidence type="ECO:0000256" key="1">
    <source>
        <dbReference type="ARBA" id="ARBA00005254"/>
    </source>
</evidence>
<dbReference type="PANTHER" id="PTHR43149:SF1">
    <property type="entry name" value="DELTA(3,5)-DELTA(2,4)-DIENOYL-COA ISOMERASE, MITOCHONDRIAL"/>
    <property type="match status" value="1"/>
</dbReference>
<dbReference type="PANTHER" id="PTHR43149">
    <property type="entry name" value="ENOYL-COA HYDRATASE"/>
    <property type="match status" value="1"/>
</dbReference>
<proteinExistence type="inferred from homology"/>
<dbReference type="RefSeq" id="WP_135831510.1">
    <property type="nucleotide sequence ID" value="NZ_BMCK01000001.1"/>
</dbReference>
<dbReference type="InterPro" id="IPR045002">
    <property type="entry name" value="Ech1-like"/>
</dbReference>
<name>A0A4P7UA31_9ACTN</name>
<evidence type="ECO:0000313" key="3">
    <source>
        <dbReference type="EMBL" id="GGD06561.1"/>
    </source>
</evidence>
<keyword evidence="4" id="KW-0413">Isomerase</keyword>
<dbReference type="Gene3D" id="3.90.226.10">
    <property type="entry name" value="2-enoyl-CoA Hydratase, Chain A, domain 1"/>
    <property type="match status" value="1"/>
</dbReference>
<keyword evidence="6" id="KW-1185">Reference proteome</keyword>
<reference evidence="3" key="2">
    <citation type="journal article" date="2014" name="Int. J. Syst. Evol. Microbiol.">
        <title>Complete genome of a new Firmicutes species belonging to the dominant human colonic microbiota ('Ruminococcus bicirculans') reveals two chromosomes and a selective capacity to utilize plant glucans.</title>
        <authorList>
            <consortium name="NISC Comparative Sequencing Program"/>
            <person name="Wegmann U."/>
            <person name="Louis P."/>
            <person name="Goesmann A."/>
            <person name="Henrissat B."/>
            <person name="Duncan S.H."/>
            <person name="Flint H.J."/>
        </authorList>
    </citation>
    <scope>NUCLEOTIDE SEQUENCE</scope>
    <source>
        <strain evidence="3">CCM 7403</strain>
    </source>
</reference>
<dbReference type="OrthoDB" id="8452484at2"/>
<evidence type="ECO:0000313" key="6">
    <source>
        <dbReference type="Proteomes" id="UP000630594"/>
    </source>
</evidence>
<organism evidence="4 5">
    <name type="scientific">Nocardioides daphniae</name>
    <dbReference type="NCBI Taxonomy" id="402297"/>
    <lineage>
        <taxon>Bacteria</taxon>
        <taxon>Bacillati</taxon>
        <taxon>Actinomycetota</taxon>
        <taxon>Actinomycetes</taxon>
        <taxon>Propionibacteriales</taxon>
        <taxon>Nocardioidaceae</taxon>
        <taxon>Nocardioides</taxon>
    </lineage>
</organism>
<dbReference type="InterPro" id="IPR029045">
    <property type="entry name" value="ClpP/crotonase-like_dom_sf"/>
</dbReference>
<dbReference type="CDD" id="cd06558">
    <property type="entry name" value="crotonase-like"/>
    <property type="match status" value="1"/>
</dbReference>
<accession>A0A4P7UA31</accession>
<comment type="similarity">
    <text evidence="1 2">Belongs to the enoyl-CoA hydratase/isomerase family.</text>
</comment>